<dbReference type="EMBL" id="AP026867">
    <property type="protein sequence ID" value="BDS12692.1"/>
    <property type="molecule type" value="Genomic_DNA"/>
</dbReference>
<keyword evidence="2" id="KW-0808">Transferase</keyword>
<dbReference type="AlphaFoldDB" id="A0A915YGF1"/>
<dbReference type="GO" id="GO:0032259">
    <property type="term" value="P:methylation"/>
    <property type="evidence" value="ECO:0007669"/>
    <property type="project" value="UniProtKB-KW"/>
</dbReference>
<dbReference type="Pfam" id="PF13649">
    <property type="entry name" value="Methyltransf_25"/>
    <property type="match status" value="1"/>
</dbReference>
<dbReference type="PANTHER" id="PTHR43861:SF1">
    <property type="entry name" value="TRANS-ACONITATE 2-METHYLTRANSFERASE"/>
    <property type="match status" value="1"/>
</dbReference>
<accession>A0A915YGF1</accession>
<name>A0A915YGF1_9BACT</name>
<sequence>MSTWFATWFDSSYYHLLYQHRDDTEAHFFMDNLVQHLQVPEQAKILDLACGKGRHSIYLADKNFDVVGVDLSPESIEYARQFEHKHLHFDTHDMRQPLSVGPFDYIFNLFTSFGYFPSEEEHLQTLQAMKNGLKSPNSTLVIDFFNAHKVIQNLVLSEEKTLSGISFKINRRVENGYILKDIRFEDQGNQFDFQERVRAFTLADFKRLFEQVGLKLVQTFGSFDLKPYDPIHSDRLILIAKPC</sequence>
<gene>
    <name evidence="4" type="ORF">AsAng_0034160</name>
</gene>
<organism evidence="4 5">
    <name type="scientific">Aureispira anguillae</name>
    <dbReference type="NCBI Taxonomy" id="2864201"/>
    <lineage>
        <taxon>Bacteria</taxon>
        <taxon>Pseudomonadati</taxon>
        <taxon>Bacteroidota</taxon>
        <taxon>Saprospiria</taxon>
        <taxon>Saprospirales</taxon>
        <taxon>Saprospiraceae</taxon>
        <taxon>Aureispira</taxon>
    </lineage>
</organism>
<dbReference type="SUPFAM" id="SSF53335">
    <property type="entry name" value="S-adenosyl-L-methionine-dependent methyltransferases"/>
    <property type="match status" value="1"/>
</dbReference>
<dbReference type="GO" id="GO:0008168">
    <property type="term" value="F:methyltransferase activity"/>
    <property type="evidence" value="ECO:0007669"/>
    <property type="project" value="UniProtKB-KW"/>
</dbReference>
<reference evidence="4" key="1">
    <citation type="submission" date="2022-09" db="EMBL/GenBank/DDBJ databases">
        <title>Aureispira anguillicida sp. nov., isolated from Leptocephalus of Japanese eel Anguilla japonica.</title>
        <authorList>
            <person name="Yuasa K."/>
            <person name="Mekata T."/>
            <person name="Ikunari K."/>
        </authorList>
    </citation>
    <scope>NUCLEOTIDE SEQUENCE</scope>
    <source>
        <strain evidence="4">EL160426</strain>
    </source>
</reference>
<dbReference type="KEGG" id="aup:AsAng_0034160"/>
<dbReference type="InterPro" id="IPR029063">
    <property type="entry name" value="SAM-dependent_MTases_sf"/>
</dbReference>
<dbReference type="PANTHER" id="PTHR43861">
    <property type="entry name" value="TRANS-ACONITATE 2-METHYLTRANSFERASE-RELATED"/>
    <property type="match status" value="1"/>
</dbReference>
<dbReference type="Proteomes" id="UP001060919">
    <property type="component" value="Chromosome"/>
</dbReference>
<evidence type="ECO:0000256" key="1">
    <source>
        <dbReference type="ARBA" id="ARBA00022603"/>
    </source>
</evidence>
<proteinExistence type="predicted"/>
<evidence type="ECO:0000256" key="2">
    <source>
        <dbReference type="ARBA" id="ARBA00022679"/>
    </source>
</evidence>
<feature type="domain" description="Methyltransferase" evidence="3">
    <location>
        <begin position="45"/>
        <end position="134"/>
    </location>
</feature>
<keyword evidence="1 4" id="KW-0489">Methyltransferase</keyword>
<protein>
    <submittedName>
        <fullName evidence="4">Methyltransferase domain-containing protein</fullName>
    </submittedName>
</protein>
<evidence type="ECO:0000313" key="5">
    <source>
        <dbReference type="Proteomes" id="UP001060919"/>
    </source>
</evidence>
<keyword evidence="5" id="KW-1185">Reference proteome</keyword>
<dbReference type="InterPro" id="IPR041698">
    <property type="entry name" value="Methyltransf_25"/>
</dbReference>
<dbReference type="RefSeq" id="WP_264788052.1">
    <property type="nucleotide sequence ID" value="NZ_AP026867.1"/>
</dbReference>
<evidence type="ECO:0000313" key="4">
    <source>
        <dbReference type="EMBL" id="BDS12692.1"/>
    </source>
</evidence>
<dbReference type="CDD" id="cd02440">
    <property type="entry name" value="AdoMet_MTases"/>
    <property type="match status" value="1"/>
</dbReference>
<evidence type="ECO:0000259" key="3">
    <source>
        <dbReference type="Pfam" id="PF13649"/>
    </source>
</evidence>
<dbReference type="Gene3D" id="2.20.25.110">
    <property type="entry name" value="S-adenosyl-L-methionine-dependent methyltransferases"/>
    <property type="match status" value="1"/>
</dbReference>
<dbReference type="Gene3D" id="3.40.50.150">
    <property type="entry name" value="Vaccinia Virus protein VP39"/>
    <property type="match status" value="1"/>
</dbReference>